<keyword evidence="3" id="KW-1133">Transmembrane helix</keyword>
<accession>F2U646</accession>
<feature type="compositionally biased region" description="Low complexity" evidence="2">
    <location>
        <begin position="435"/>
        <end position="452"/>
    </location>
</feature>
<feature type="compositionally biased region" description="Low complexity" evidence="2">
    <location>
        <begin position="365"/>
        <end position="378"/>
    </location>
</feature>
<dbReference type="RefSeq" id="XP_004995351.1">
    <property type="nucleotide sequence ID" value="XM_004995294.1"/>
</dbReference>
<evidence type="ECO:0000256" key="2">
    <source>
        <dbReference type="SAM" id="MobiDB-lite"/>
    </source>
</evidence>
<evidence type="ECO:0000313" key="4">
    <source>
        <dbReference type="EMBL" id="EGD82987.1"/>
    </source>
</evidence>
<sequence length="483" mass="52976">MLSSSQHLRRDVRTNMIPANANFSTVVPLLLTFLQNWFLAGRYCLTRGMSLFSPSQLLEGSQVTSYSHTQSTQGPFSDTQSVLSSAGSVPWTTAPSSSAAAGTRQGSGDQSQGYPSRSIANTSIQYQDQLNFARNNNTNNRMGQIMSSAAPSAATNTATSSAQRRGDTWRQQTQRPTNDATLFYKRYAEQESLSQHLSNPGISAKQGPVSLHKYAPARPRLPSDAEADSAQDTQAPFRSGIASYTAYVEDLETTTVSSTLSSGIERVSRDVQCLTTEVGEIGRAIQSVSQQQDVAGSEQMATCSELQKLSEETKQLQQSVGLLSRQLDAQRENILAVVDTVQRVLQQQQQLAILVEKQNKQLQGQQQQQQRTTSTQKQRVPLPDGSPELVQAPEAAAAARQLFAEPKQQQQRRARKTKKRTRAKLTSANKKKKQQQQQPAMSARQRQQQQQALIDNLFFDSDDSTTSSDGGDEGHNATDGDSE</sequence>
<dbReference type="KEGG" id="sre:PTSG_03623"/>
<gene>
    <name evidence="4" type="ORF">PTSG_03623</name>
</gene>
<keyword evidence="3" id="KW-0812">Transmembrane</keyword>
<feature type="compositionally biased region" description="Polar residues" evidence="2">
    <location>
        <begin position="67"/>
        <end position="95"/>
    </location>
</feature>
<feature type="compositionally biased region" description="Low complexity" evidence="2">
    <location>
        <begin position="148"/>
        <end position="162"/>
    </location>
</feature>
<feature type="region of interest" description="Disordered" evidence="2">
    <location>
        <begin position="67"/>
        <end position="117"/>
    </location>
</feature>
<feature type="compositionally biased region" description="Polar residues" evidence="2">
    <location>
        <begin position="104"/>
        <end position="117"/>
    </location>
</feature>
<dbReference type="Proteomes" id="UP000007799">
    <property type="component" value="Unassembled WGS sequence"/>
</dbReference>
<protein>
    <submittedName>
        <fullName evidence="4">Uncharacterized protein</fullName>
    </submittedName>
</protein>
<feature type="region of interest" description="Disordered" evidence="2">
    <location>
        <begin position="148"/>
        <end position="179"/>
    </location>
</feature>
<proteinExistence type="predicted"/>
<dbReference type="InParanoid" id="F2U646"/>
<feature type="region of interest" description="Disordered" evidence="2">
    <location>
        <begin position="402"/>
        <end position="483"/>
    </location>
</feature>
<feature type="coiled-coil region" evidence="1">
    <location>
        <begin position="306"/>
        <end position="365"/>
    </location>
</feature>
<dbReference type="AlphaFoldDB" id="F2U646"/>
<name>F2U646_SALR5</name>
<keyword evidence="3" id="KW-0472">Membrane</keyword>
<dbReference type="EMBL" id="GL832962">
    <property type="protein sequence ID" value="EGD82987.1"/>
    <property type="molecule type" value="Genomic_DNA"/>
</dbReference>
<reference evidence="4" key="1">
    <citation type="submission" date="2009-08" db="EMBL/GenBank/DDBJ databases">
        <title>Annotation of Salpingoeca rosetta.</title>
        <authorList>
            <consortium name="The Broad Institute Genome Sequencing Platform"/>
            <person name="Russ C."/>
            <person name="Cuomo C."/>
            <person name="Burger G."/>
            <person name="Gray M.W."/>
            <person name="Holland P.W.H."/>
            <person name="King N."/>
            <person name="Lang F.B.F."/>
            <person name="Roger A.J."/>
            <person name="Ruiz-Trillo I."/>
            <person name="Young S.K."/>
            <person name="Zeng Q."/>
            <person name="Gargeya S."/>
            <person name="Alvarado L."/>
            <person name="Berlin A."/>
            <person name="Chapman S.B."/>
            <person name="Chen Z."/>
            <person name="Freedman E."/>
            <person name="Gellesch M."/>
            <person name="Goldberg J."/>
            <person name="Griggs A."/>
            <person name="Gujja S."/>
            <person name="Heilman E."/>
            <person name="Heiman D."/>
            <person name="Howarth C."/>
            <person name="Mehta T."/>
            <person name="Neiman D."/>
            <person name="Pearson M."/>
            <person name="Roberts A."/>
            <person name="Saif S."/>
            <person name="Shea T."/>
            <person name="Shenoy N."/>
            <person name="Sisk P."/>
            <person name="Stolte C."/>
            <person name="Sykes S."/>
            <person name="White J."/>
            <person name="Yandava C."/>
            <person name="Haas B."/>
            <person name="Nusbaum C."/>
            <person name="Birren B."/>
        </authorList>
    </citation>
    <scope>NUCLEOTIDE SEQUENCE [LARGE SCALE GENOMIC DNA]</scope>
    <source>
        <strain evidence="4">ATCC 50818</strain>
    </source>
</reference>
<evidence type="ECO:0000313" key="5">
    <source>
        <dbReference type="Proteomes" id="UP000007799"/>
    </source>
</evidence>
<feature type="region of interest" description="Disordered" evidence="2">
    <location>
        <begin position="214"/>
        <end position="236"/>
    </location>
</feature>
<feature type="region of interest" description="Disordered" evidence="2">
    <location>
        <begin position="365"/>
        <end position="388"/>
    </location>
</feature>
<feature type="compositionally biased region" description="Polar residues" evidence="2">
    <location>
        <begin position="169"/>
        <end position="179"/>
    </location>
</feature>
<organism evidence="5">
    <name type="scientific">Salpingoeca rosetta (strain ATCC 50818 / BSB-021)</name>
    <dbReference type="NCBI Taxonomy" id="946362"/>
    <lineage>
        <taxon>Eukaryota</taxon>
        <taxon>Choanoflagellata</taxon>
        <taxon>Craspedida</taxon>
        <taxon>Salpingoecidae</taxon>
        <taxon>Salpingoeca</taxon>
    </lineage>
</organism>
<dbReference type="GeneID" id="16075933"/>
<feature type="compositionally biased region" description="Basic and acidic residues" evidence="2">
    <location>
        <begin position="472"/>
        <end position="483"/>
    </location>
</feature>
<keyword evidence="1" id="KW-0175">Coiled coil</keyword>
<feature type="transmembrane region" description="Helical" evidence="3">
    <location>
        <begin position="21"/>
        <end position="40"/>
    </location>
</feature>
<feature type="compositionally biased region" description="Basic residues" evidence="2">
    <location>
        <begin position="410"/>
        <end position="434"/>
    </location>
</feature>
<keyword evidence="5" id="KW-1185">Reference proteome</keyword>
<evidence type="ECO:0000256" key="1">
    <source>
        <dbReference type="SAM" id="Coils"/>
    </source>
</evidence>
<evidence type="ECO:0000256" key="3">
    <source>
        <dbReference type="SAM" id="Phobius"/>
    </source>
</evidence>